<dbReference type="GO" id="GO:0006086">
    <property type="term" value="P:pyruvate decarboxylation to acetyl-CoA"/>
    <property type="evidence" value="ECO:0007669"/>
    <property type="project" value="InterPro"/>
</dbReference>
<dbReference type="Pfam" id="PF02817">
    <property type="entry name" value="E3_binding"/>
    <property type="match status" value="1"/>
</dbReference>
<dbReference type="SUPFAM" id="SSF52777">
    <property type="entry name" value="CoA-dependent acyltransferases"/>
    <property type="match status" value="1"/>
</dbReference>
<dbReference type="EMBL" id="CP002691">
    <property type="protein sequence ID" value="AEE52108.1"/>
    <property type="molecule type" value="Genomic_DNA"/>
</dbReference>
<dbReference type="OrthoDB" id="9805770at2"/>
<evidence type="ECO:0000256" key="4">
    <source>
        <dbReference type="ARBA" id="ARBA00022823"/>
    </source>
</evidence>
<dbReference type="PANTHER" id="PTHR23151">
    <property type="entry name" value="DIHYDROLIPOAMIDE ACETYL/SUCCINYL-TRANSFERASE-RELATED"/>
    <property type="match status" value="1"/>
</dbReference>
<feature type="domain" description="Lipoyl-binding" evidence="10">
    <location>
        <begin position="2"/>
        <end position="76"/>
    </location>
</feature>
<dbReference type="GO" id="GO:0045254">
    <property type="term" value="C:pyruvate dehydrogenase complex"/>
    <property type="evidence" value="ECO:0007669"/>
    <property type="project" value="UniProtKB-UniRule"/>
</dbReference>
<dbReference type="InterPro" id="IPR001078">
    <property type="entry name" value="2-oxoacid_DH_actylTfrase"/>
</dbReference>
<sequence>MAEVIRMPRMSDTMEEGNIIGWLKKEGDRVEPGQTLAEVETDKATMELDAFVEGVILHIAVKEGPVAIDGVIAVIGQPGEDWQAALAAANGSSAAAPAANGQSTPSAAPVVEVPAAAAVGEDSRIKASPLAKNIAKESGVSLEQVVGSGDQGRIVKKDVEAFLEGKGATAVVTPTPAVTPQPSPSPTPAAKAEPATVPFAFNAGGSNFEEIGVSQMRKVIARRLSESLFTAPHFYLTIEINMDRAIAMRKQLNEVSPTKLSFNDLVIKAVAASLTKHPAINSSWLGDKIRYNKDINIGVAVAVEDGLLVPVIRYANMKTMSQINTEVKTLAGKAKERKLQPDEMQGNTFTISNLGMFGIDEFTAIINPPDACILAVGGIFEKPIVKNGEIVIGNTMKVTLSCDHRVVDGATGAQFLQTFKDIMEEPIKLLV</sequence>
<gene>
    <name evidence="12" type="ordered locus">Halhy_4264</name>
</gene>
<dbReference type="AlphaFoldDB" id="F4L732"/>
<evidence type="ECO:0000256" key="9">
    <source>
        <dbReference type="SAM" id="MobiDB-lite"/>
    </source>
</evidence>
<dbReference type="InterPro" id="IPR000089">
    <property type="entry name" value="Biotin_lipoyl"/>
</dbReference>
<dbReference type="Proteomes" id="UP000008461">
    <property type="component" value="Chromosome"/>
</dbReference>
<evidence type="ECO:0000256" key="5">
    <source>
        <dbReference type="ARBA" id="ARBA00023315"/>
    </source>
</evidence>
<dbReference type="STRING" id="760192.Halhy_4264"/>
<keyword evidence="4 8" id="KW-0450">Lipoyl</keyword>
<evidence type="ECO:0000256" key="7">
    <source>
        <dbReference type="ARBA" id="ARBA00048370"/>
    </source>
</evidence>
<evidence type="ECO:0000259" key="11">
    <source>
        <dbReference type="PROSITE" id="PS51826"/>
    </source>
</evidence>
<accession>F4L732</accession>
<organism evidence="12 13">
    <name type="scientific">Haliscomenobacter hydrossis (strain ATCC 27775 / DSM 1100 / LMG 10767 / O)</name>
    <dbReference type="NCBI Taxonomy" id="760192"/>
    <lineage>
        <taxon>Bacteria</taxon>
        <taxon>Pseudomonadati</taxon>
        <taxon>Bacteroidota</taxon>
        <taxon>Saprospiria</taxon>
        <taxon>Saprospirales</taxon>
        <taxon>Haliscomenobacteraceae</taxon>
        <taxon>Haliscomenobacter</taxon>
    </lineage>
</organism>
<dbReference type="FunFam" id="3.30.559.10:FF:000007">
    <property type="entry name" value="Dihydrolipoamide acetyltransferase component of pyruvate dehydrogenase complex"/>
    <property type="match status" value="1"/>
</dbReference>
<feature type="compositionally biased region" description="Pro residues" evidence="9">
    <location>
        <begin position="177"/>
        <end position="187"/>
    </location>
</feature>
<evidence type="ECO:0000313" key="13">
    <source>
        <dbReference type="Proteomes" id="UP000008461"/>
    </source>
</evidence>
<dbReference type="NCBIfam" id="TIGR01349">
    <property type="entry name" value="PDHac_trf_mito"/>
    <property type="match status" value="1"/>
</dbReference>
<keyword evidence="13" id="KW-1185">Reference proteome</keyword>
<protein>
    <recommendedName>
        <fullName evidence="8">Acetyltransferase component of pyruvate dehydrogenase complex</fullName>
        <ecNumber evidence="8">2.3.1.12</ecNumber>
    </recommendedName>
</protein>
<dbReference type="PANTHER" id="PTHR23151:SF90">
    <property type="entry name" value="DIHYDROLIPOYLLYSINE-RESIDUE ACETYLTRANSFERASE COMPONENT OF PYRUVATE DEHYDROGENASE COMPLEX, MITOCHONDRIAL-RELATED"/>
    <property type="match status" value="1"/>
</dbReference>
<reference evidence="12 13" key="1">
    <citation type="journal article" date="2011" name="Stand. Genomic Sci.">
        <title>Complete genome sequence of Haliscomenobacter hydrossis type strain (O).</title>
        <authorList>
            <consortium name="US DOE Joint Genome Institute (JGI-PGF)"/>
            <person name="Daligault H."/>
            <person name="Lapidus A."/>
            <person name="Zeytun A."/>
            <person name="Nolan M."/>
            <person name="Lucas S."/>
            <person name="Del Rio T.G."/>
            <person name="Tice H."/>
            <person name="Cheng J.F."/>
            <person name="Tapia R."/>
            <person name="Han C."/>
            <person name="Goodwin L."/>
            <person name="Pitluck S."/>
            <person name="Liolios K."/>
            <person name="Pagani I."/>
            <person name="Ivanova N."/>
            <person name="Huntemann M."/>
            <person name="Mavromatis K."/>
            <person name="Mikhailova N."/>
            <person name="Pati A."/>
            <person name="Chen A."/>
            <person name="Palaniappan K."/>
            <person name="Land M."/>
            <person name="Hauser L."/>
            <person name="Brambilla E.M."/>
            <person name="Rohde M."/>
            <person name="Verbarg S."/>
            <person name="Goker M."/>
            <person name="Bristow J."/>
            <person name="Eisen J.A."/>
            <person name="Markowitz V."/>
            <person name="Hugenholtz P."/>
            <person name="Kyrpides N.C."/>
            <person name="Klenk H.P."/>
            <person name="Woyke T."/>
        </authorList>
    </citation>
    <scope>NUCLEOTIDE SEQUENCE [LARGE SCALE GENOMIC DNA]</scope>
    <source>
        <strain evidence="13">ATCC 27775 / DSM 1100 / LMG 10767 / O</strain>
    </source>
</reference>
<keyword evidence="3 8" id="KW-0808">Transferase</keyword>
<dbReference type="Gene3D" id="3.30.559.10">
    <property type="entry name" value="Chloramphenicol acetyltransferase-like domain"/>
    <property type="match status" value="1"/>
</dbReference>
<reference key="2">
    <citation type="submission" date="2011-04" db="EMBL/GenBank/DDBJ databases">
        <title>Complete sequence of chromosome of Haliscomenobacter hydrossis DSM 1100.</title>
        <authorList>
            <consortium name="US DOE Joint Genome Institute (JGI-PGF)"/>
            <person name="Lucas S."/>
            <person name="Han J."/>
            <person name="Lapidus A."/>
            <person name="Bruce D."/>
            <person name="Goodwin L."/>
            <person name="Pitluck S."/>
            <person name="Peters L."/>
            <person name="Kyrpides N."/>
            <person name="Mavromatis K."/>
            <person name="Ivanova N."/>
            <person name="Ovchinnikova G."/>
            <person name="Pagani I."/>
            <person name="Daligault H."/>
            <person name="Detter J.C."/>
            <person name="Han C."/>
            <person name="Land M."/>
            <person name="Hauser L."/>
            <person name="Markowitz V."/>
            <person name="Cheng J.-F."/>
            <person name="Hugenholtz P."/>
            <person name="Woyke T."/>
            <person name="Wu D."/>
            <person name="Verbarg S."/>
            <person name="Frueling A."/>
            <person name="Brambilla E."/>
            <person name="Klenk H.-P."/>
            <person name="Eisen J.A."/>
        </authorList>
    </citation>
    <scope>NUCLEOTIDE SEQUENCE</scope>
    <source>
        <strain>DSM 1100</strain>
    </source>
</reference>
<dbReference type="RefSeq" id="WP_013766646.1">
    <property type="nucleotide sequence ID" value="NC_015510.1"/>
</dbReference>
<evidence type="ECO:0000259" key="10">
    <source>
        <dbReference type="PROSITE" id="PS50968"/>
    </source>
</evidence>
<dbReference type="Pfam" id="PF00198">
    <property type="entry name" value="2-oxoacid_dh"/>
    <property type="match status" value="1"/>
</dbReference>
<evidence type="ECO:0000256" key="1">
    <source>
        <dbReference type="ARBA" id="ARBA00007317"/>
    </source>
</evidence>
<comment type="function">
    <text evidence="6">The pyruvate dehydrogenase complex catalyzes the overall conversion of pyruvate to acetyl-CoA and CO(2). It contains multiple copies of three enzymatic components: pyruvate dehydrogenase (E1), dihydrolipoamide acetyltransferase (E2) and lipoamide dehydrogenase (E3).</text>
</comment>
<dbReference type="KEGG" id="hhy:Halhy_4264"/>
<dbReference type="Gene3D" id="2.40.50.100">
    <property type="match status" value="1"/>
</dbReference>
<feature type="domain" description="Peripheral subunit-binding (PSBD)" evidence="11">
    <location>
        <begin position="126"/>
        <end position="163"/>
    </location>
</feature>
<dbReference type="InterPro" id="IPR003016">
    <property type="entry name" value="2-oxoA_DH_lipoyl-BS"/>
</dbReference>
<evidence type="ECO:0000256" key="2">
    <source>
        <dbReference type="ARBA" id="ARBA00011484"/>
    </source>
</evidence>
<dbReference type="InterPro" id="IPR036625">
    <property type="entry name" value="E3-bd_dom_sf"/>
</dbReference>
<dbReference type="EC" id="2.3.1.12" evidence="8"/>
<dbReference type="CDD" id="cd06849">
    <property type="entry name" value="lipoyl_domain"/>
    <property type="match status" value="1"/>
</dbReference>
<dbReference type="Pfam" id="PF00364">
    <property type="entry name" value="Biotin_lipoyl"/>
    <property type="match status" value="1"/>
</dbReference>
<name>F4L732_HALH1</name>
<dbReference type="InterPro" id="IPR023213">
    <property type="entry name" value="CAT-like_dom_sf"/>
</dbReference>
<dbReference type="Gene3D" id="4.10.320.10">
    <property type="entry name" value="E3-binding domain"/>
    <property type="match status" value="1"/>
</dbReference>
<dbReference type="SUPFAM" id="SSF51230">
    <property type="entry name" value="Single hybrid motif"/>
    <property type="match status" value="1"/>
</dbReference>
<evidence type="ECO:0000256" key="3">
    <source>
        <dbReference type="ARBA" id="ARBA00022679"/>
    </source>
</evidence>
<evidence type="ECO:0000313" key="12">
    <source>
        <dbReference type="EMBL" id="AEE52108.1"/>
    </source>
</evidence>
<dbReference type="PROSITE" id="PS50968">
    <property type="entry name" value="BIOTINYL_LIPOYL"/>
    <property type="match status" value="1"/>
</dbReference>
<comment type="similarity">
    <text evidence="1 8">Belongs to the 2-oxoacid dehydrogenase family.</text>
</comment>
<dbReference type="GO" id="GO:0004742">
    <property type="term" value="F:dihydrolipoyllysine-residue acetyltransferase activity"/>
    <property type="evidence" value="ECO:0007669"/>
    <property type="project" value="UniProtKB-UniRule"/>
</dbReference>
<dbReference type="InterPro" id="IPR045257">
    <property type="entry name" value="E2/Pdx1"/>
</dbReference>
<dbReference type="InterPro" id="IPR004167">
    <property type="entry name" value="PSBD"/>
</dbReference>
<dbReference type="SUPFAM" id="SSF47005">
    <property type="entry name" value="Peripheral subunit-binding domain of 2-oxo acid dehydrogenase complex"/>
    <property type="match status" value="1"/>
</dbReference>
<comment type="cofactor">
    <cofactor evidence="8">
        <name>(R)-lipoate</name>
        <dbReference type="ChEBI" id="CHEBI:83088"/>
    </cofactor>
    <text evidence="8">Binds 1 lipoyl cofactor covalently.</text>
</comment>
<keyword evidence="5 8" id="KW-0012">Acyltransferase</keyword>
<evidence type="ECO:0000256" key="8">
    <source>
        <dbReference type="RuleBase" id="RU361137"/>
    </source>
</evidence>
<dbReference type="PROSITE" id="PS00189">
    <property type="entry name" value="LIPOYL"/>
    <property type="match status" value="1"/>
</dbReference>
<proteinExistence type="inferred from homology"/>
<comment type="subunit">
    <text evidence="2">Forms a 24-polypeptide structural core with octahedral symmetry.</text>
</comment>
<dbReference type="InterPro" id="IPR011053">
    <property type="entry name" value="Single_hybrid_motif"/>
</dbReference>
<evidence type="ECO:0000256" key="6">
    <source>
        <dbReference type="ARBA" id="ARBA00025211"/>
    </source>
</evidence>
<feature type="region of interest" description="Disordered" evidence="9">
    <location>
        <begin position="173"/>
        <end position="192"/>
    </location>
</feature>
<dbReference type="PROSITE" id="PS51826">
    <property type="entry name" value="PSBD"/>
    <property type="match status" value="1"/>
</dbReference>
<dbReference type="HOGENOM" id="CLU_016733_10_2_10"/>
<comment type="catalytic activity">
    <reaction evidence="7 8">
        <text>N(6)-[(R)-dihydrolipoyl]-L-lysyl-[protein] + acetyl-CoA = N(6)-[(R)-S(8)-acetyldihydrolipoyl]-L-lysyl-[protein] + CoA</text>
        <dbReference type="Rhea" id="RHEA:17017"/>
        <dbReference type="Rhea" id="RHEA-COMP:10475"/>
        <dbReference type="Rhea" id="RHEA-COMP:10478"/>
        <dbReference type="ChEBI" id="CHEBI:57287"/>
        <dbReference type="ChEBI" id="CHEBI:57288"/>
        <dbReference type="ChEBI" id="CHEBI:83100"/>
        <dbReference type="ChEBI" id="CHEBI:83111"/>
        <dbReference type="EC" id="2.3.1.12"/>
    </reaction>
</comment>
<dbReference type="eggNOG" id="COG0508">
    <property type="taxonomic scope" value="Bacteria"/>
</dbReference>
<dbReference type="InterPro" id="IPR006257">
    <property type="entry name" value="LAT1"/>
</dbReference>